<evidence type="ECO:0000313" key="1">
    <source>
        <dbReference type="EMBL" id="EGW07421.1"/>
    </source>
</evidence>
<name>G3H279_CRIGR</name>
<dbReference type="EMBL" id="JH000113">
    <property type="protein sequence ID" value="EGW07421.1"/>
    <property type="molecule type" value="Genomic_DNA"/>
</dbReference>
<dbReference type="Proteomes" id="UP000001075">
    <property type="component" value="Unassembled WGS sequence"/>
</dbReference>
<organism evidence="1 2">
    <name type="scientific">Cricetulus griseus</name>
    <name type="common">Chinese hamster</name>
    <name type="synonym">Cricetulus barabensis griseus</name>
    <dbReference type="NCBI Taxonomy" id="10029"/>
    <lineage>
        <taxon>Eukaryota</taxon>
        <taxon>Metazoa</taxon>
        <taxon>Chordata</taxon>
        <taxon>Craniata</taxon>
        <taxon>Vertebrata</taxon>
        <taxon>Euteleostomi</taxon>
        <taxon>Mammalia</taxon>
        <taxon>Eutheria</taxon>
        <taxon>Euarchontoglires</taxon>
        <taxon>Glires</taxon>
        <taxon>Rodentia</taxon>
        <taxon>Myomorpha</taxon>
        <taxon>Muroidea</taxon>
        <taxon>Cricetidae</taxon>
        <taxon>Cricetinae</taxon>
        <taxon>Cricetulus</taxon>
    </lineage>
</organism>
<gene>
    <name evidence="1" type="ORF">I79_004247</name>
</gene>
<accession>G3H279</accession>
<reference evidence="2" key="1">
    <citation type="journal article" date="2011" name="Nat. Biotechnol.">
        <title>The genomic sequence of the Chinese hamster ovary (CHO)-K1 cell line.</title>
        <authorList>
            <person name="Xu X."/>
            <person name="Nagarajan H."/>
            <person name="Lewis N.E."/>
            <person name="Pan S."/>
            <person name="Cai Z."/>
            <person name="Liu X."/>
            <person name="Chen W."/>
            <person name="Xie M."/>
            <person name="Wang W."/>
            <person name="Hammond S."/>
            <person name="Andersen M.R."/>
            <person name="Neff N."/>
            <person name="Passarelli B."/>
            <person name="Koh W."/>
            <person name="Fan H.C."/>
            <person name="Wang J."/>
            <person name="Gui Y."/>
            <person name="Lee K.H."/>
            <person name="Betenbaugh M.J."/>
            <person name="Quake S.R."/>
            <person name="Famili I."/>
            <person name="Palsson B.O."/>
            <person name="Wang J."/>
        </authorList>
    </citation>
    <scope>NUCLEOTIDE SEQUENCE [LARGE SCALE GENOMIC DNA]</scope>
    <source>
        <strain evidence="2">CHO K1 cell line</strain>
    </source>
</reference>
<dbReference type="InParanoid" id="G3H279"/>
<protein>
    <submittedName>
        <fullName evidence="1">Uncharacterized protein</fullName>
    </submittedName>
</protein>
<proteinExistence type="predicted"/>
<evidence type="ECO:0000313" key="2">
    <source>
        <dbReference type="Proteomes" id="UP000001075"/>
    </source>
</evidence>
<sequence length="64" mass="7504">MLQFTSGEEGTTCTAGKPRQGEFFKFETPWNYKQALSQGRNSDWHLQSQHEGTRKIRTRLFWAP</sequence>
<dbReference type="AlphaFoldDB" id="G3H279"/>